<evidence type="ECO:0000259" key="4">
    <source>
        <dbReference type="Pfam" id="PF07859"/>
    </source>
</evidence>
<dbReference type="Gene3D" id="3.40.50.1820">
    <property type="entry name" value="alpha/beta hydrolase"/>
    <property type="match status" value="1"/>
</dbReference>
<dbReference type="AlphaFoldDB" id="A0AAE1TGU5"/>
<accession>A0AAE1TGU5</accession>
<dbReference type="Pfam" id="PF07859">
    <property type="entry name" value="Abhydrolase_3"/>
    <property type="match status" value="1"/>
</dbReference>
<dbReference type="PROSITE" id="PS01174">
    <property type="entry name" value="LIPASE_GDXG_SER"/>
    <property type="match status" value="1"/>
</dbReference>
<protein>
    <recommendedName>
        <fullName evidence="4">Alpha/beta hydrolase fold-3 domain-containing protein</fullName>
    </recommendedName>
</protein>
<evidence type="ECO:0000256" key="3">
    <source>
        <dbReference type="PROSITE-ProRule" id="PRU10038"/>
    </source>
</evidence>
<dbReference type="InterPro" id="IPR013094">
    <property type="entry name" value="AB_hydrolase_3"/>
</dbReference>
<name>A0AAE1TGU5_9FABA</name>
<dbReference type="PROSITE" id="PS01173">
    <property type="entry name" value="LIPASE_GDXG_HIS"/>
    <property type="match status" value="1"/>
</dbReference>
<proteinExistence type="inferred from homology"/>
<dbReference type="EMBL" id="JAWXYG010000001">
    <property type="protein sequence ID" value="KAK4284673.1"/>
    <property type="molecule type" value="Genomic_DNA"/>
</dbReference>
<keyword evidence="6" id="KW-1185">Reference proteome</keyword>
<dbReference type="GO" id="GO:0016787">
    <property type="term" value="F:hydrolase activity"/>
    <property type="evidence" value="ECO:0007669"/>
    <property type="project" value="UniProtKB-KW"/>
</dbReference>
<evidence type="ECO:0000313" key="6">
    <source>
        <dbReference type="Proteomes" id="UP001293593"/>
    </source>
</evidence>
<feature type="active site" evidence="3">
    <location>
        <position position="164"/>
    </location>
</feature>
<comment type="caution">
    <text evidence="5">The sequence shown here is derived from an EMBL/GenBank/DDBJ whole genome shotgun (WGS) entry which is preliminary data.</text>
</comment>
<dbReference type="InterPro" id="IPR050466">
    <property type="entry name" value="Carboxylest/Gibb_receptor"/>
</dbReference>
<dbReference type="SUPFAM" id="SSF53474">
    <property type="entry name" value="alpha/beta-Hydrolases"/>
    <property type="match status" value="1"/>
</dbReference>
<dbReference type="InterPro" id="IPR033140">
    <property type="entry name" value="Lipase_GDXG_put_SER_AS"/>
</dbReference>
<dbReference type="PANTHER" id="PTHR23024">
    <property type="entry name" value="ARYLACETAMIDE DEACETYLASE"/>
    <property type="match status" value="1"/>
</dbReference>
<dbReference type="InterPro" id="IPR002168">
    <property type="entry name" value="Lipase_GDXG_HIS_AS"/>
</dbReference>
<evidence type="ECO:0000256" key="2">
    <source>
        <dbReference type="ARBA" id="ARBA00022801"/>
    </source>
</evidence>
<reference evidence="5" key="1">
    <citation type="submission" date="2023-10" db="EMBL/GenBank/DDBJ databases">
        <title>Chromosome-level genome of the transformable northern wattle, Acacia crassicarpa.</title>
        <authorList>
            <person name="Massaro I."/>
            <person name="Sinha N.R."/>
            <person name="Poethig S."/>
            <person name="Leichty A.R."/>
        </authorList>
    </citation>
    <scope>NUCLEOTIDE SEQUENCE</scope>
    <source>
        <strain evidence="5">Acra3RX</strain>
        <tissue evidence="5">Leaf</tissue>
    </source>
</reference>
<feature type="domain" description="Alpha/beta hydrolase fold-3" evidence="4">
    <location>
        <begin position="76"/>
        <end position="294"/>
    </location>
</feature>
<dbReference type="PANTHER" id="PTHR23024:SF467">
    <property type="entry name" value="CARBOXYLESTERASE 12-RELATED"/>
    <property type="match status" value="1"/>
</dbReference>
<sequence>MDSSTTEIAHDFSPLIKVYKDGHVERLIGTDFAPPSLDDPKTNARSHDVVISQEPPVSARIFAPKIIHPHRKLPLLVYFHGGGFVIETPFTAQYHNYLNSVVSAANIIAVSVHYRRAPEHPLPAAFEDSWTSLKWVASHSGGNGSDELLNRHADFEKVFFSGDSAGGNIAHHMAIRAGTEGLPGVNLEGIVLVHPFFWGAEPVGSEKREASERSMADDLWRFVCPTTEGSDDPMLNPAKDPNLERLGCRKMLVCVAEKDELKDRGWYYKEVVEKSGWKGVVEVMEAMDEGHVFHLFNPTCENAAAMLNKIVSFISNT</sequence>
<dbReference type="Proteomes" id="UP001293593">
    <property type="component" value="Unassembled WGS sequence"/>
</dbReference>
<organism evidence="5 6">
    <name type="scientific">Acacia crassicarpa</name>
    <name type="common">northern wattle</name>
    <dbReference type="NCBI Taxonomy" id="499986"/>
    <lineage>
        <taxon>Eukaryota</taxon>
        <taxon>Viridiplantae</taxon>
        <taxon>Streptophyta</taxon>
        <taxon>Embryophyta</taxon>
        <taxon>Tracheophyta</taxon>
        <taxon>Spermatophyta</taxon>
        <taxon>Magnoliopsida</taxon>
        <taxon>eudicotyledons</taxon>
        <taxon>Gunneridae</taxon>
        <taxon>Pentapetalae</taxon>
        <taxon>rosids</taxon>
        <taxon>fabids</taxon>
        <taxon>Fabales</taxon>
        <taxon>Fabaceae</taxon>
        <taxon>Caesalpinioideae</taxon>
        <taxon>mimosoid clade</taxon>
        <taxon>Acacieae</taxon>
        <taxon>Acacia</taxon>
    </lineage>
</organism>
<comment type="similarity">
    <text evidence="1">Belongs to the 'GDXG' lipolytic enzyme family.</text>
</comment>
<gene>
    <name evidence="5" type="ORF">QN277_001472</name>
</gene>
<evidence type="ECO:0000256" key="1">
    <source>
        <dbReference type="ARBA" id="ARBA00010515"/>
    </source>
</evidence>
<evidence type="ECO:0000313" key="5">
    <source>
        <dbReference type="EMBL" id="KAK4284673.1"/>
    </source>
</evidence>
<keyword evidence="2" id="KW-0378">Hydrolase</keyword>
<dbReference type="InterPro" id="IPR029058">
    <property type="entry name" value="AB_hydrolase_fold"/>
</dbReference>